<keyword evidence="3" id="KW-0804">Transcription</keyword>
<comment type="caution">
    <text evidence="5">The sequence shown here is derived from an EMBL/GenBank/DDBJ whole genome shotgun (WGS) entry which is preliminary data.</text>
</comment>
<evidence type="ECO:0000313" key="5">
    <source>
        <dbReference type="EMBL" id="MFD0803082.1"/>
    </source>
</evidence>
<dbReference type="Pfam" id="PF07729">
    <property type="entry name" value="FCD"/>
    <property type="match status" value="1"/>
</dbReference>
<feature type="non-terminal residue" evidence="5">
    <location>
        <position position="1"/>
    </location>
</feature>
<name>A0ABW3BJ51_9ACTN</name>
<dbReference type="EMBL" id="JBHTHR010000723">
    <property type="protein sequence ID" value="MFD0803082.1"/>
    <property type="molecule type" value="Genomic_DNA"/>
</dbReference>
<dbReference type="InterPro" id="IPR011711">
    <property type="entry name" value="GntR_C"/>
</dbReference>
<feature type="domain" description="GntR C-terminal" evidence="4">
    <location>
        <begin position="1"/>
        <end position="112"/>
    </location>
</feature>
<keyword evidence="6" id="KW-1185">Reference proteome</keyword>
<dbReference type="Proteomes" id="UP001596956">
    <property type="component" value="Unassembled WGS sequence"/>
</dbReference>
<dbReference type="Gene3D" id="1.20.120.530">
    <property type="entry name" value="GntR ligand-binding domain-like"/>
    <property type="match status" value="1"/>
</dbReference>
<evidence type="ECO:0000256" key="3">
    <source>
        <dbReference type="ARBA" id="ARBA00023163"/>
    </source>
</evidence>
<evidence type="ECO:0000259" key="4">
    <source>
        <dbReference type="SMART" id="SM00895"/>
    </source>
</evidence>
<dbReference type="InterPro" id="IPR008920">
    <property type="entry name" value="TF_FadR/GntR_C"/>
</dbReference>
<proteinExistence type="predicted"/>
<dbReference type="SUPFAM" id="SSF48008">
    <property type="entry name" value="GntR ligand-binding domain-like"/>
    <property type="match status" value="1"/>
</dbReference>
<reference evidence="6" key="1">
    <citation type="journal article" date="2019" name="Int. J. Syst. Evol. Microbiol.">
        <title>The Global Catalogue of Microorganisms (GCM) 10K type strain sequencing project: providing services to taxonomists for standard genome sequencing and annotation.</title>
        <authorList>
            <consortium name="The Broad Institute Genomics Platform"/>
            <consortium name="The Broad Institute Genome Sequencing Center for Infectious Disease"/>
            <person name="Wu L."/>
            <person name="Ma J."/>
        </authorList>
    </citation>
    <scope>NUCLEOTIDE SEQUENCE [LARGE SCALE GENOMIC DNA]</scope>
    <source>
        <strain evidence="6">CCUG 63369</strain>
    </source>
</reference>
<gene>
    <name evidence="5" type="ORF">ACFQZU_17370</name>
</gene>
<accession>A0ABW3BJ51</accession>
<sequence>AAFAARRAAPGERASLAELNGRMVATGRSGDLEGFLRLDVEFHRRILEMSGNEMFAGLTGVVSEVLAGRTEYDLMPSPPRPEALRLHTHVAEAISGGLADVARAAMRAIVDEVVAALEDETAGDA</sequence>
<evidence type="ECO:0000256" key="2">
    <source>
        <dbReference type="ARBA" id="ARBA00023125"/>
    </source>
</evidence>
<protein>
    <submittedName>
        <fullName evidence="5">FadR/GntR family transcriptional regulator</fullName>
    </submittedName>
</protein>
<keyword evidence="1" id="KW-0805">Transcription regulation</keyword>
<organism evidence="5 6">
    <name type="scientific">Streptomonospora algeriensis</name>
    <dbReference type="NCBI Taxonomy" id="995084"/>
    <lineage>
        <taxon>Bacteria</taxon>
        <taxon>Bacillati</taxon>
        <taxon>Actinomycetota</taxon>
        <taxon>Actinomycetes</taxon>
        <taxon>Streptosporangiales</taxon>
        <taxon>Nocardiopsidaceae</taxon>
        <taxon>Streptomonospora</taxon>
    </lineage>
</organism>
<evidence type="ECO:0000313" key="6">
    <source>
        <dbReference type="Proteomes" id="UP001596956"/>
    </source>
</evidence>
<dbReference type="SMART" id="SM00895">
    <property type="entry name" value="FCD"/>
    <property type="match status" value="1"/>
</dbReference>
<keyword evidence="2" id="KW-0238">DNA-binding</keyword>
<evidence type="ECO:0000256" key="1">
    <source>
        <dbReference type="ARBA" id="ARBA00023015"/>
    </source>
</evidence>